<name>A0AAV3AKA2_PYXAD</name>
<dbReference type="EMBL" id="DYDO01000006">
    <property type="protein sequence ID" value="DBA23430.1"/>
    <property type="molecule type" value="Genomic_DNA"/>
</dbReference>
<dbReference type="Proteomes" id="UP001181693">
    <property type="component" value="Unassembled WGS sequence"/>
</dbReference>
<proteinExistence type="predicted"/>
<keyword evidence="2" id="KW-1185">Reference proteome</keyword>
<sequence length="83" mass="9768">MPLLQKGKIFYFLNSGFGNLDFFWVLLEKQFYNTDLCAAQISLTNTNDLFFLLSVTVTFYPLASRSVSQFRKCKLEKKHTRHH</sequence>
<evidence type="ECO:0000313" key="2">
    <source>
        <dbReference type="Proteomes" id="UP001181693"/>
    </source>
</evidence>
<comment type="caution">
    <text evidence="1">The sequence shown here is derived from an EMBL/GenBank/DDBJ whole genome shotgun (WGS) entry which is preliminary data.</text>
</comment>
<gene>
    <name evidence="1" type="ORF">GDO54_014344</name>
</gene>
<reference evidence="1" key="1">
    <citation type="thesis" date="2020" institute="ProQuest LLC" country="789 East Eisenhower Parkway, Ann Arbor, MI, USA">
        <title>Comparative Genomics and Chromosome Evolution.</title>
        <authorList>
            <person name="Mudd A.B."/>
        </authorList>
    </citation>
    <scope>NUCLEOTIDE SEQUENCE</scope>
    <source>
        <strain evidence="1">1538</strain>
        <tissue evidence="1">Blood</tissue>
    </source>
</reference>
<protein>
    <submittedName>
        <fullName evidence="1">Uncharacterized protein</fullName>
    </submittedName>
</protein>
<organism evidence="1 2">
    <name type="scientific">Pyxicephalus adspersus</name>
    <name type="common">African bullfrog</name>
    <dbReference type="NCBI Taxonomy" id="30357"/>
    <lineage>
        <taxon>Eukaryota</taxon>
        <taxon>Metazoa</taxon>
        <taxon>Chordata</taxon>
        <taxon>Craniata</taxon>
        <taxon>Vertebrata</taxon>
        <taxon>Euteleostomi</taxon>
        <taxon>Amphibia</taxon>
        <taxon>Batrachia</taxon>
        <taxon>Anura</taxon>
        <taxon>Neobatrachia</taxon>
        <taxon>Ranoidea</taxon>
        <taxon>Pyxicephalidae</taxon>
        <taxon>Pyxicephalinae</taxon>
        <taxon>Pyxicephalus</taxon>
    </lineage>
</organism>
<evidence type="ECO:0000313" key="1">
    <source>
        <dbReference type="EMBL" id="DBA23430.1"/>
    </source>
</evidence>
<accession>A0AAV3AKA2</accession>
<dbReference type="AlphaFoldDB" id="A0AAV3AKA2"/>